<gene>
    <name evidence="1" type="ORF">LCGC14_2716180</name>
</gene>
<sequence length="213" mass="25569">MNISKNVLKKQLLVKDILWVNHVKQIKFGHIYIDIFSVNVYYVCCSRNEYDCLISKVFKAVIPEDREKYSGTTEGYDKNGQIIDVIAIDITKKHIYEYEFKQTSHDLIILEKRKVRYSSSYYKQPHKFYYVIPDELWLKEEEYLRSEKCGVIVYSNNNKDHNGRRYFTTMLPCKLRTDRLLDYTMVKNKLLARCTSAYCNLLMEYHGKKKSWY</sequence>
<organism evidence="1">
    <name type="scientific">marine sediment metagenome</name>
    <dbReference type="NCBI Taxonomy" id="412755"/>
    <lineage>
        <taxon>unclassified sequences</taxon>
        <taxon>metagenomes</taxon>
        <taxon>ecological metagenomes</taxon>
    </lineage>
</organism>
<accession>A0A0F8ZBI9</accession>
<name>A0A0F8ZBI9_9ZZZZ</name>
<reference evidence="1" key="1">
    <citation type="journal article" date="2015" name="Nature">
        <title>Complex archaea that bridge the gap between prokaryotes and eukaryotes.</title>
        <authorList>
            <person name="Spang A."/>
            <person name="Saw J.H."/>
            <person name="Jorgensen S.L."/>
            <person name="Zaremba-Niedzwiedzka K."/>
            <person name="Martijn J."/>
            <person name="Lind A.E."/>
            <person name="van Eijk R."/>
            <person name="Schleper C."/>
            <person name="Guy L."/>
            <person name="Ettema T.J."/>
        </authorList>
    </citation>
    <scope>NUCLEOTIDE SEQUENCE</scope>
</reference>
<dbReference type="EMBL" id="LAZR01048795">
    <property type="protein sequence ID" value="KKK91118.1"/>
    <property type="molecule type" value="Genomic_DNA"/>
</dbReference>
<proteinExistence type="predicted"/>
<evidence type="ECO:0000313" key="1">
    <source>
        <dbReference type="EMBL" id="KKK91118.1"/>
    </source>
</evidence>
<dbReference type="AlphaFoldDB" id="A0A0F8ZBI9"/>
<protein>
    <submittedName>
        <fullName evidence="1">Uncharacterized protein</fullName>
    </submittedName>
</protein>
<comment type="caution">
    <text evidence="1">The sequence shown here is derived from an EMBL/GenBank/DDBJ whole genome shotgun (WGS) entry which is preliminary data.</text>
</comment>